<dbReference type="Gene3D" id="1.10.3660.10">
    <property type="entry name" value="6-phosphogluconate dehydrogenase C-terminal like domain"/>
    <property type="match status" value="1"/>
</dbReference>
<dbReference type="FunFam" id="3.40.50.720:FF:000208">
    <property type="entry name" value="Prephenate dehydrogenase"/>
    <property type="match status" value="1"/>
</dbReference>
<evidence type="ECO:0000256" key="1">
    <source>
        <dbReference type="ARBA" id="ARBA00023002"/>
    </source>
</evidence>
<evidence type="ECO:0000259" key="2">
    <source>
        <dbReference type="PROSITE" id="PS51176"/>
    </source>
</evidence>
<dbReference type="PANTHER" id="PTHR21363:SF0">
    <property type="entry name" value="PREPHENATE DEHYDROGENASE [NADP(+)]"/>
    <property type="match status" value="1"/>
</dbReference>
<organism evidence="3 4">
    <name type="scientific">Roseivirga misakiensis</name>
    <dbReference type="NCBI Taxonomy" id="1563681"/>
    <lineage>
        <taxon>Bacteria</taxon>
        <taxon>Pseudomonadati</taxon>
        <taxon>Bacteroidota</taxon>
        <taxon>Cytophagia</taxon>
        <taxon>Cytophagales</taxon>
        <taxon>Roseivirgaceae</taxon>
        <taxon>Roseivirga</taxon>
    </lineage>
</organism>
<dbReference type="PROSITE" id="PS51176">
    <property type="entry name" value="PDH_ADH"/>
    <property type="match status" value="1"/>
</dbReference>
<protein>
    <recommendedName>
        <fullName evidence="2">Prephenate/arogenate dehydrogenase domain-containing protein</fullName>
    </recommendedName>
</protein>
<keyword evidence="4" id="KW-1185">Reference proteome</keyword>
<dbReference type="InterPro" id="IPR046826">
    <property type="entry name" value="PDH_N"/>
</dbReference>
<evidence type="ECO:0000313" key="3">
    <source>
        <dbReference type="EMBL" id="OEK04930.1"/>
    </source>
</evidence>
<dbReference type="AlphaFoldDB" id="A0A1E5T0M5"/>
<gene>
    <name evidence="3" type="ORF">BFP71_15960</name>
</gene>
<reference evidence="3 4" key="1">
    <citation type="submission" date="2016-08" db="EMBL/GenBank/DDBJ databases">
        <title>Draft genome of Fabibacter sp. strain SK-8.</title>
        <authorList>
            <person name="Wong S.-K."/>
            <person name="Hamasaki K."/>
            <person name="Yoshizawa S."/>
        </authorList>
    </citation>
    <scope>NUCLEOTIDE SEQUENCE [LARGE SCALE GENOMIC DNA]</scope>
    <source>
        <strain evidence="3 4">SK-8</strain>
    </source>
</reference>
<sequence length="284" mass="31130">MEIKQIAIIGVGLLGGSLALAVKSKLPDVRIVGLDTDADRVKTVMDQGIIDEIGGSIEGTIAKSDVLILASPIASIRQHLKLLSRLKIDKELILFDIGSSKRGIIQDMESLPNNICAIGGHPMTGPMTSGYTEAHPNMFKEKVFVITPSKNSTAQGLLWLENFVELIGSRPVTVNADKHDDIMASISHLPSLISIPFLTMVDRKDDDLYWLLSAGGFKRISSQINDNPAMWKSILYDNRKSIASSLTDLNKEITNLVSRLESDDQKLIEDIFTTAQKAYLEGLE</sequence>
<comment type="caution">
    <text evidence="3">The sequence shown here is derived from an EMBL/GenBank/DDBJ whole genome shotgun (WGS) entry which is preliminary data.</text>
</comment>
<proteinExistence type="predicted"/>
<dbReference type="PANTHER" id="PTHR21363">
    <property type="entry name" value="PREPHENATE DEHYDROGENASE"/>
    <property type="match status" value="1"/>
</dbReference>
<dbReference type="EMBL" id="MDGQ01000005">
    <property type="protein sequence ID" value="OEK04930.1"/>
    <property type="molecule type" value="Genomic_DNA"/>
</dbReference>
<name>A0A1E5T0M5_9BACT</name>
<dbReference type="SUPFAM" id="SSF51735">
    <property type="entry name" value="NAD(P)-binding Rossmann-fold domains"/>
    <property type="match status" value="1"/>
</dbReference>
<dbReference type="RefSeq" id="WP_069836435.1">
    <property type="nucleotide sequence ID" value="NZ_MDGQ01000005.1"/>
</dbReference>
<dbReference type="SUPFAM" id="SSF48179">
    <property type="entry name" value="6-phosphogluconate dehydrogenase C-terminal domain-like"/>
    <property type="match status" value="1"/>
</dbReference>
<dbReference type="GO" id="GO:0006571">
    <property type="term" value="P:tyrosine biosynthetic process"/>
    <property type="evidence" value="ECO:0007669"/>
    <property type="project" value="InterPro"/>
</dbReference>
<accession>A0A1E5T0M5</accession>
<dbReference type="InterPro" id="IPR050812">
    <property type="entry name" value="Preph/Arog_dehydrog"/>
</dbReference>
<keyword evidence="1" id="KW-0560">Oxidoreductase</keyword>
<dbReference type="InterPro" id="IPR046825">
    <property type="entry name" value="PDH_C"/>
</dbReference>
<dbReference type="Proteomes" id="UP000095552">
    <property type="component" value="Unassembled WGS sequence"/>
</dbReference>
<dbReference type="InterPro" id="IPR003099">
    <property type="entry name" value="Prephen_DH"/>
</dbReference>
<dbReference type="OrthoDB" id="9802008at2"/>
<dbReference type="GO" id="GO:0004665">
    <property type="term" value="F:prephenate dehydrogenase (NADP+) activity"/>
    <property type="evidence" value="ECO:0007669"/>
    <property type="project" value="InterPro"/>
</dbReference>
<dbReference type="Pfam" id="PF02153">
    <property type="entry name" value="PDH_N"/>
    <property type="match status" value="1"/>
</dbReference>
<dbReference type="InterPro" id="IPR036291">
    <property type="entry name" value="NAD(P)-bd_dom_sf"/>
</dbReference>
<dbReference type="STRING" id="1563681.BFP71_15960"/>
<dbReference type="InterPro" id="IPR008927">
    <property type="entry name" value="6-PGluconate_DH-like_C_sf"/>
</dbReference>
<dbReference type="GO" id="GO:0008977">
    <property type="term" value="F:prephenate dehydrogenase (NAD+) activity"/>
    <property type="evidence" value="ECO:0007669"/>
    <property type="project" value="InterPro"/>
</dbReference>
<evidence type="ECO:0000313" key="4">
    <source>
        <dbReference type="Proteomes" id="UP000095552"/>
    </source>
</evidence>
<dbReference type="GO" id="GO:0070403">
    <property type="term" value="F:NAD+ binding"/>
    <property type="evidence" value="ECO:0007669"/>
    <property type="project" value="InterPro"/>
</dbReference>
<dbReference type="Gene3D" id="3.40.50.720">
    <property type="entry name" value="NAD(P)-binding Rossmann-like Domain"/>
    <property type="match status" value="1"/>
</dbReference>
<dbReference type="Pfam" id="PF20463">
    <property type="entry name" value="PDH_C"/>
    <property type="match status" value="1"/>
</dbReference>
<feature type="domain" description="Prephenate/arogenate dehydrogenase" evidence="2">
    <location>
        <begin position="4"/>
        <end position="284"/>
    </location>
</feature>